<evidence type="ECO:0000313" key="2">
    <source>
        <dbReference type="Proteomes" id="UP001628091"/>
    </source>
</evidence>
<organism evidence="1 2">
    <name type="scientific">Phyllobacterium phragmitis</name>
    <dbReference type="NCBI Taxonomy" id="2670329"/>
    <lineage>
        <taxon>Bacteria</taxon>
        <taxon>Pseudomonadati</taxon>
        <taxon>Pseudomonadota</taxon>
        <taxon>Alphaproteobacteria</taxon>
        <taxon>Hyphomicrobiales</taxon>
        <taxon>Phyllobacteriaceae</taxon>
        <taxon>Phyllobacterium</taxon>
    </lineage>
</organism>
<dbReference type="EMBL" id="BAAFZP010000001">
    <property type="protein sequence ID" value="GAB1582895.1"/>
    <property type="molecule type" value="Genomic_DNA"/>
</dbReference>
<keyword evidence="2" id="KW-1185">Reference proteome</keyword>
<dbReference type="Proteomes" id="UP001628091">
    <property type="component" value="Unassembled WGS sequence"/>
</dbReference>
<comment type="caution">
    <text evidence="1">The sequence shown here is derived from an EMBL/GenBank/DDBJ whole genome shotgun (WGS) entry which is preliminary data.</text>
</comment>
<reference evidence="1 2" key="1">
    <citation type="submission" date="2024-10" db="EMBL/GenBank/DDBJ databases">
        <title>Isolation, draft genome sequencing and identification of Phyllobacterium sp. NSA23, isolated from leaf soil.</title>
        <authorList>
            <person name="Akita H."/>
        </authorList>
    </citation>
    <scope>NUCLEOTIDE SEQUENCE [LARGE SCALE GENOMIC DNA]</scope>
    <source>
        <strain evidence="1 2">NSA23</strain>
    </source>
</reference>
<accession>A0ABQ0H1W8</accession>
<evidence type="ECO:0000313" key="1">
    <source>
        <dbReference type="EMBL" id="GAB1582895.1"/>
    </source>
</evidence>
<gene>
    <name evidence="1" type="ORF">PPNSA23_28380</name>
</gene>
<sequence length="230" mass="26570">MRNYGNELAHWIRAFEPFVEHAFKPALPRLQAVLERGQDASPEKFEWDLKEPIATIVADSYDKRGGKSHKVRLYWQFESIFRRGAETRRKNIWTVAKMVTQIQVRDATTDDRLLHFHVDMKNLGQLGPHIHLQLSEEYMADKVGSPIAVPRFPFATVLPTDCLDFVLSEFFPTKWPKSQSEAHGLKILQTAQRKRLTNMAEAIAGLWEKPSKQTPVSITQDYHMPDFEIA</sequence>
<protein>
    <submittedName>
        <fullName evidence="1">Uncharacterized protein</fullName>
    </submittedName>
</protein>
<proteinExistence type="predicted"/>
<name>A0ABQ0H1W8_9HYPH</name>